<keyword evidence="2" id="KW-0472">Membrane</keyword>
<dbReference type="Proteomes" id="UP000670947">
    <property type="component" value="Unassembled WGS sequence"/>
</dbReference>
<evidence type="ECO:0000259" key="3">
    <source>
        <dbReference type="Pfam" id="PF01478"/>
    </source>
</evidence>
<dbReference type="Pfam" id="PF01478">
    <property type="entry name" value="Peptidase_A24"/>
    <property type="match status" value="1"/>
</dbReference>
<evidence type="ECO:0000313" key="5">
    <source>
        <dbReference type="Proteomes" id="UP000670947"/>
    </source>
</evidence>
<dbReference type="Gene3D" id="1.20.120.1220">
    <property type="match status" value="1"/>
</dbReference>
<comment type="similarity">
    <text evidence="1">Belongs to the peptidase A24 family.</text>
</comment>
<gene>
    <name evidence="4" type="ORF">I8J29_26555</name>
</gene>
<evidence type="ECO:0000256" key="1">
    <source>
        <dbReference type="ARBA" id="ARBA00005801"/>
    </source>
</evidence>
<evidence type="ECO:0000256" key="2">
    <source>
        <dbReference type="SAM" id="Phobius"/>
    </source>
</evidence>
<dbReference type="PANTHER" id="PTHR30487">
    <property type="entry name" value="TYPE 4 PREPILIN-LIKE PROTEINS LEADER PEPTIDE-PROCESSING ENZYME"/>
    <property type="match status" value="1"/>
</dbReference>
<protein>
    <submittedName>
        <fullName evidence="4">Prepilin peptidase</fullName>
    </submittedName>
</protein>
<feature type="transmembrane region" description="Helical" evidence="2">
    <location>
        <begin position="52"/>
        <end position="71"/>
    </location>
</feature>
<keyword evidence="2" id="KW-1133">Transmembrane helix</keyword>
<feature type="domain" description="Prepilin type IV endopeptidase peptidase" evidence="3">
    <location>
        <begin position="9"/>
        <end position="110"/>
    </location>
</feature>
<evidence type="ECO:0000313" key="4">
    <source>
        <dbReference type="EMBL" id="MBO7747756.1"/>
    </source>
</evidence>
<feature type="transmembrane region" description="Helical" evidence="2">
    <location>
        <begin position="27"/>
        <end position="45"/>
    </location>
</feature>
<feature type="transmembrane region" description="Helical" evidence="2">
    <location>
        <begin position="83"/>
        <end position="116"/>
    </location>
</feature>
<organism evidence="4 5">
    <name type="scientific">Paenibacillus artemisiicola</name>
    <dbReference type="NCBI Taxonomy" id="1172618"/>
    <lineage>
        <taxon>Bacteria</taxon>
        <taxon>Bacillati</taxon>
        <taxon>Bacillota</taxon>
        <taxon>Bacilli</taxon>
        <taxon>Bacillales</taxon>
        <taxon>Paenibacillaceae</taxon>
        <taxon>Paenibacillus</taxon>
    </lineage>
</organism>
<dbReference type="InterPro" id="IPR050882">
    <property type="entry name" value="Prepilin_peptidase/N-MTase"/>
</dbReference>
<dbReference type="RefSeq" id="WP_208850386.1">
    <property type="nucleotide sequence ID" value="NZ_JAGGDJ010000039.1"/>
</dbReference>
<reference evidence="4 5" key="1">
    <citation type="submission" date="2021-03" db="EMBL/GenBank/DDBJ databases">
        <title>Paenibacillus artemisicola MWE-103 whole genome sequence.</title>
        <authorList>
            <person name="Ham Y.J."/>
        </authorList>
    </citation>
    <scope>NUCLEOTIDE SEQUENCE [LARGE SCALE GENOMIC DNA]</scope>
    <source>
        <strain evidence="4 5">MWE-103</strain>
    </source>
</reference>
<keyword evidence="2" id="KW-0812">Transmembrane</keyword>
<keyword evidence="5" id="KW-1185">Reference proteome</keyword>
<dbReference type="InterPro" id="IPR000045">
    <property type="entry name" value="Prepilin_IV_endopep_pep"/>
</dbReference>
<comment type="caution">
    <text evidence="4">The sequence shown here is derived from an EMBL/GenBank/DDBJ whole genome shotgun (WGS) entry which is preliminary data.</text>
</comment>
<sequence length="172" mass="17684">MVSWATAILALLFVAAAFVSDIRKMTIPNRLNAVFFTAGAVYHVAAGGWNGGLQALLGAAAGLVPLLLLYALKGIGAGDVKFFAALGAVVGPVAVLQVLMYAILYGGLLGFAFLLLKRTFARRLLSGAVAVIAADSRLAAWGTNVAGSGGLRFPFMIAVLPGAVTAWCMAPF</sequence>
<proteinExistence type="inferred from homology"/>
<name>A0ABS3WHG3_9BACL</name>
<dbReference type="EMBL" id="JAGGDJ010000039">
    <property type="protein sequence ID" value="MBO7747756.1"/>
    <property type="molecule type" value="Genomic_DNA"/>
</dbReference>
<dbReference type="PANTHER" id="PTHR30487:SF0">
    <property type="entry name" value="PREPILIN LEADER PEPTIDASE_N-METHYLTRANSFERASE-RELATED"/>
    <property type="match status" value="1"/>
</dbReference>
<accession>A0ABS3WHG3</accession>